<keyword evidence="11" id="KW-1185">Reference proteome</keyword>
<feature type="modified residue" description="N6-(pyridoxal phosphate)lysine" evidence="8 9">
    <location>
        <position position="299"/>
    </location>
</feature>
<comment type="subcellular location">
    <subcellularLocation>
        <location evidence="8">Cytoplasm</location>
    </subcellularLocation>
</comment>
<sequence length="474" mass="51851">MNNQNRLRSLPAIGKLLHHDLIKTRFSETSHQLLVSALTDTLSHIRRQAQSCDIDDDAWVEMASVERIADMTEHWLQRRLSPQLRPVINLTGTIIHTNLGRAPLSRRALEAVVNVAQGYSNLEFDIPSGERGSRHSHVESLLCELTGAEAGIAVNNNAAAVLLVLSTLGAGGDGIVSRGQLVEIGGSFRIPDIMALSGVRLVEVGTTNKTRIDDYVQAISDQTRLILRVHTSNYRIIGFTEQPEREALAAAAQDHGVVFYEDLGSGALFDYTERGIGDEPTVPECIHSGVDVVSFSGDKLLGGPQAGMIVGRKKWIDAMKKHPLARALRLDKMTLAALENTLLDHLDEKLTEREVPVVRMITAPYAEVAARAEQLAQVIRLHSQLGVLMDVEVGDSESTIGGGAFPGETLPTRILTVQVSGISAEDLAAELRTLPERAIISRVHRGHVTWDVRTLLPGQEDLLVEALLQWAQRR</sequence>
<dbReference type="STRING" id="471514.AN477_07910"/>
<protein>
    <recommendedName>
        <fullName evidence="8">L-seryl-tRNA(Sec) selenium transferase</fullName>
        <ecNumber evidence="8">2.9.1.1</ecNumber>
    </recommendedName>
    <alternativeName>
        <fullName evidence="8">Selenocysteine synthase</fullName>
        <shortName evidence="8">Sec synthase</shortName>
    </alternativeName>
    <alternativeName>
        <fullName evidence="8">Selenocysteinyl-tRNA(Sec) synthase</fullName>
    </alternativeName>
</protein>
<dbReference type="InterPro" id="IPR015424">
    <property type="entry name" value="PyrdxlP-dep_Trfase"/>
</dbReference>
<dbReference type="Gene3D" id="3.90.1150.180">
    <property type="match status" value="1"/>
</dbReference>
<name>A0A0P9CWT0_9BACL</name>
<organism evidence="10 11">
    <name type="scientific">Alicyclobacillus ferrooxydans</name>
    <dbReference type="NCBI Taxonomy" id="471514"/>
    <lineage>
        <taxon>Bacteria</taxon>
        <taxon>Bacillati</taxon>
        <taxon>Bacillota</taxon>
        <taxon>Bacilli</taxon>
        <taxon>Bacillales</taxon>
        <taxon>Alicyclobacillaceae</taxon>
        <taxon>Alicyclobacillus</taxon>
    </lineage>
</organism>
<dbReference type="GO" id="GO:0005737">
    <property type="term" value="C:cytoplasm"/>
    <property type="evidence" value="ECO:0007669"/>
    <property type="project" value="UniProtKB-SubCell"/>
</dbReference>
<dbReference type="EMBL" id="LJCO01000038">
    <property type="protein sequence ID" value="KPV44220.1"/>
    <property type="molecule type" value="Genomic_DNA"/>
</dbReference>
<comment type="similarity">
    <text evidence="7 8">Belongs to the SelA family.</text>
</comment>
<dbReference type="Proteomes" id="UP000050482">
    <property type="component" value="Unassembled WGS sequence"/>
</dbReference>
<evidence type="ECO:0000256" key="4">
    <source>
        <dbReference type="ARBA" id="ARBA00022898"/>
    </source>
</evidence>
<dbReference type="UniPathway" id="UPA00906">
    <property type="reaction ID" value="UER00896"/>
</dbReference>
<dbReference type="GO" id="GO:0001717">
    <property type="term" value="P:conversion of seryl-tRNAsec to selenocys-tRNAsec"/>
    <property type="evidence" value="ECO:0007669"/>
    <property type="project" value="UniProtKB-UniRule"/>
</dbReference>
<dbReference type="GO" id="GO:0001514">
    <property type="term" value="P:selenocysteine incorporation"/>
    <property type="evidence" value="ECO:0007669"/>
    <property type="project" value="UniProtKB-UniRule"/>
</dbReference>
<dbReference type="Pfam" id="PF03841">
    <property type="entry name" value="SelA"/>
    <property type="match status" value="1"/>
</dbReference>
<evidence type="ECO:0000313" key="11">
    <source>
        <dbReference type="Proteomes" id="UP000050482"/>
    </source>
</evidence>
<keyword evidence="2 8" id="KW-0963">Cytoplasm</keyword>
<proteinExistence type="inferred from homology"/>
<dbReference type="RefSeq" id="WP_054968634.1">
    <property type="nucleotide sequence ID" value="NZ_LJCO01000038.1"/>
</dbReference>
<dbReference type="GO" id="GO:0004125">
    <property type="term" value="F:L-seryl-tRNA(Sec) selenium transferase activity"/>
    <property type="evidence" value="ECO:0007669"/>
    <property type="project" value="UniProtKB-UniRule"/>
</dbReference>
<comment type="cofactor">
    <cofactor evidence="1 8 9">
        <name>pyridoxal 5'-phosphate</name>
        <dbReference type="ChEBI" id="CHEBI:597326"/>
    </cofactor>
</comment>
<dbReference type="InterPro" id="IPR015421">
    <property type="entry name" value="PyrdxlP-dep_Trfase_major"/>
</dbReference>
<reference evidence="10 11" key="1">
    <citation type="submission" date="2015-09" db="EMBL/GenBank/DDBJ databases">
        <title>Draft genome sequence of Alicyclobacillus ferrooxydans DSM 22381.</title>
        <authorList>
            <person name="Hemp J."/>
        </authorList>
    </citation>
    <scope>NUCLEOTIDE SEQUENCE [LARGE SCALE GENOMIC DNA]</scope>
    <source>
        <strain evidence="10 11">TC-34</strain>
    </source>
</reference>
<evidence type="ECO:0000256" key="2">
    <source>
        <dbReference type="ARBA" id="ARBA00022490"/>
    </source>
</evidence>
<evidence type="ECO:0000313" key="10">
    <source>
        <dbReference type="EMBL" id="KPV44220.1"/>
    </source>
</evidence>
<comment type="function">
    <text evidence="8">Converts seryl-tRNA(Sec) to selenocysteinyl-tRNA(Sec) required for selenoprotein biosynthesis.</text>
</comment>
<dbReference type="PANTHER" id="PTHR32328:SF0">
    <property type="entry name" value="L-SERYL-TRNA(SEC) SELENIUM TRANSFERASE"/>
    <property type="match status" value="1"/>
</dbReference>
<dbReference type="Gene3D" id="3.40.640.10">
    <property type="entry name" value="Type I PLP-dependent aspartate aminotransferase-like (Major domain)"/>
    <property type="match status" value="1"/>
</dbReference>
<dbReference type="OrthoDB" id="9787096at2"/>
<comment type="pathway">
    <text evidence="8">Aminoacyl-tRNA biosynthesis; selenocysteinyl-tRNA(Sec) biosynthesis; selenocysteinyl-tRNA(Sec) from L-seryl-tRNA(Sec) (bacterial route): step 1/1.</text>
</comment>
<dbReference type="EC" id="2.9.1.1" evidence="8"/>
<accession>A0A0P9CWT0</accession>
<dbReference type="HAMAP" id="MF_00423">
    <property type="entry name" value="SelA"/>
    <property type="match status" value="1"/>
</dbReference>
<evidence type="ECO:0000256" key="1">
    <source>
        <dbReference type="ARBA" id="ARBA00001933"/>
    </source>
</evidence>
<keyword evidence="3 8" id="KW-0808">Transferase</keyword>
<dbReference type="NCBIfam" id="TIGR00474">
    <property type="entry name" value="selA"/>
    <property type="match status" value="1"/>
</dbReference>
<comment type="caution">
    <text evidence="10">The sequence shown here is derived from an EMBL/GenBank/DDBJ whole genome shotgun (WGS) entry which is preliminary data.</text>
</comment>
<evidence type="ECO:0000256" key="5">
    <source>
        <dbReference type="ARBA" id="ARBA00022917"/>
    </source>
</evidence>
<dbReference type="PANTHER" id="PTHR32328">
    <property type="entry name" value="L-SERYL-TRNA(SEC) SELENIUM TRANSFERASE"/>
    <property type="match status" value="1"/>
</dbReference>
<keyword evidence="4 8" id="KW-0663">Pyridoxal phosphate</keyword>
<keyword evidence="5 8" id="KW-0648">Protein biosynthesis</keyword>
<evidence type="ECO:0000256" key="7">
    <source>
        <dbReference type="ARBA" id="ARBA00044507"/>
    </source>
</evidence>
<keyword evidence="6 8" id="KW-0711">Selenium</keyword>
<dbReference type="AlphaFoldDB" id="A0A0P9CWT0"/>
<dbReference type="PATRIC" id="fig|471514.4.peg.1879"/>
<evidence type="ECO:0000256" key="3">
    <source>
        <dbReference type="ARBA" id="ARBA00022679"/>
    </source>
</evidence>
<gene>
    <name evidence="8" type="primary">selA</name>
    <name evidence="10" type="ORF">AN477_07910</name>
</gene>
<dbReference type="InterPro" id="IPR018319">
    <property type="entry name" value="SelA-like"/>
</dbReference>
<evidence type="ECO:0000256" key="6">
    <source>
        <dbReference type="ARBA" id="ARBA00023266"/>
    </source>
</evidence>
<evidence type="ECO:0000256" key="9">
    <source>
        <dbReference type="PIRSR" id="PIRSR618319-50"/>
    </source>
</evidence>
<evidence type="ECO:0000256" key="8">
    <source>
        <dbReference type="HAMAP-Rule" id="MF_00423"/>
    </source>
</evidence>
<dbReference type="InterPro" id="IPR004534">
    <property type="entry name" value="SelA_trans"/>
</dbReference>
<dbReference type="SUPFAM" id="SSF53383">
    <property type="entry name" value="PLP-dependent transferases"/>
    <property type="match status" value="1"/>
</dbReference>
<comment type="catalytic activity">
    <reaction evidence="8">
        <text>L-seryl-tRNA(Sec) + selenophosphate + H(+) = L-selenocysteinyl-tRNA(Sec) + phosphate</text>
        <dbReference type="Rhea" id="RHEA:22728"/>
        <dbReference type="Rhea" id="RHEA-COMP:9742"/>
        <dbReference type="Rhea" id="RHEA-COMP:9743"/>
        <dbReference type="ChEBI" id="CHEBI:15378"/>
        <dbReference type="ChEBI" id="CHEBI:16144"/>
        <dbReference type="ChEBI" id="CHEBI:43474"/>
        <dbReference type="ChEBI" id="CHEBI:78533"/>
        <dbReference type="ChEBI" id="CHEBI:78573"/>
        <dbReference type="EC" id="2.9.1.1"/>
    </reaction>
</comment>